<dbReference type="Pfam" id="PF05219">
    <property type="entry name" value="DREV"/>
    <property type="match status" value="1"/>
</dbReference>
<accession>A0A8S4D0J8</accession>
<dbReference type="AlphaFoldDB" id="A0A8S4D0J8"/>
<protein>
    <submittedName>
        <fullName evidence="1">(diamondback moth) hypothetical protein</fullName>
    </submittedName>
</protein>
<dbReference type="InterPro" id="IPR007884">
    <property type="entry name" value="METL9"/>
</dbReference>
<dbReference type="Proteomes" id="UP000653454">
    <property type="component" value="Unassembled WGS sequence"/>
</dbReference>
<evidence type="ECO:0000313" key="1">
    <source>
        <dbReference type="EMBL" id="CAG9087689.1"/>
    </source>
</evidence>
<proteinExistence type="predicted"/>
<name>A0A8S4D0J8_PLUXY</name>
<reference evidence="1" key="1">
    <citation type="submission" date="2020-11" db="EMBL/GenBank/DDBJ databases">
        <authorList>
            <person name="Whiteford S."/>
        </authorList>
    </citation>
    <scope>NUCLEOTIDE SEQUENCE</scope>
</reference>
<comment type="caution">
    <text evidence="1">The sequence shown here is derived from an EMBL/GenBank/DDBJ whole genome shotgun (WGS) entry which is preliminary data.</text>
</comment>
<gene>
    <name evidence="1" type="ORF">PLXY2_LOCUS72</name>
</gene>
<sequence>MTSSSTNGFYRPRSALARAIYEKHRNDMHLEELDKNEWYQVNSSLLTVELKEKFVQLGPDEETKEFLSASIDKSSWVWTQIWYLLAKAVLRRFWSVTDING</sequence>
<organism evidence="1 2">
    <name type="scientific">Plutella xylostella</name>
    <name type="common">Diamondback moth</name>
    <name type="synonym">Plutella maculipennis</name>
    <dbReference type="NCBI Taxonomy" id="51655"/>
    <lineage>
        <taxon>Eukaryota</taxon>
        <taxon>Metazoa</taxon>
        <taxon>Ecdysozoa</taxon>
        <taxon>Arthropoda</taxon>
        <taxon>Hexapoda</taxon>
        <taxon>Insecta</taxon>
        <taxon>Pterygota</taxon>
        <taxon>Neoptera</taxon>
        <taxon>Endopterygota</taxon>
        <taxon>Lepidoptera</taxon>
        <taxon>Glossata</taxon>
        <taxon>Ditrysia</taxon>
        <taxon>Yponomeutoidea</taxon>
        <taxon>Plutellidae</taxon>
        <taxon>Plutella</taxon>
    </lineage>
</organism>
<dbReference type="EMBL" id="CAJHNJ030000001">
    <property type="protein sequence ID" value="CAG9087689.1"/>
    <property type="molecule type" value="Genomic_DNA"/>
</dbReference>
<dbReference type="GO" id="GO:0106370">
    <property type="term" value="F:protein-L-histidine N-pros-methyltransferase activity"/>
    <property type="evidence" value="ECO:0007669"/>
    <property type="project" value="InterPro"/>
</dbReference>
<dbReference type="PANTHER" id="PTHR12890:SF0">
    <property type="entry name" value="PROTEIN-L-HISTIDINE N-PROS-METHYLTRANSFERASE"/>
    <property type="match status" value="1"/>
</dbReference>
<dbReference type="PANTHER" id="PTHR12890">
    <property type="entry name" value="DREV PROTEIN"/>
    <property type="match status" value="1"/>
</dbReference>
<evidence type="ECO:0000313" key="2">
    <source>
        <dbReference type="Proteomes" id="UP000653454"/>
    </source>
</evidence>
<keyword evidence="2" id="KW-1185">Reference proteome</keyword>